<protein>
    <submittedName>
        <fullName evidence="1">Uncharacterized protein</fullName>
    </submittedName>
</protein>
<sequence length="164" mass="17576">MLSSNIAATCSPAGYLLTIHGSSLLKDYVCNGVKGQSCADPRHSLITWYLMLLEDHCCTNFHTSLIPLGCCIYSELLRDLNLDILWADSLQAQLPDCLLFSGLKPESNLSSVKLLMPISLEPPAPMPPLQKNPASPTNGSTGLVNDPKITGATAAGELKKLPVE</sequence>
<accession>A0ACC2SEV4</accession>
<keyword evidence="2" id="KW-1185">Reference proteome</keyword>
<gene>
    <name evidence="1" type="ORF">DSO57_1026203</name>
</gene>
<proteinExistence type="predicted"/>
<name>A0ACC2SEV4_9FUNG</name>
<dbReference type="EMBL" id="QTSX02005122">
    <property type="protein sequence ID" value="KAJ9060886.1"/>
    <property type="molecule type" value="Genomic_DNA"/>
</dbReference>
<dbReference type="Proteomes" id="UP001165960">
    <property type="component" value="Unassembled WGS sequence"/>
</dbReference>
<organism evidence="1 2">
    <name type="scientific">Entomophthora muscae</name>
    <dbReference type="NCBI Taxonomy" id="34485"/>
    <lineage>
        <taxon>Eukaryota</taxon>
        <taxon>Fungi</taxon>
        <taxon>Fungi incertae sedis</taxon>
        <taxon>Zoopagomycota</taxon>
        <taxon>Entomophthoromycotina</taxon>
        <taxon>Entomophthoromycetes</taxon>
        <taxon>Entomophthorales</taxon>
        <taxon>Entomophthoraceae</taxon>
        <taxon>Entomophthora</taxon>
    </lineage>
</organism>
<reference evidence="1" key="1">
    <citation type="submission" date="2022-04" db="EMBL/GenBank/DDBJ databases">
        <title>Genome of the entomopathogenic fungus Entomophthora muscae.</title>
        <authorList>
            <person name="Elya C."/>
            <person name="Lovett B.R."/>
            <person name="Lee E."/>
            <person name="Macias A.M."/>
            <person name="Hajek A.E."/>
            <person name="De Bivort B.L."/>
            <person name="Kasson M.T."/>
            <person name="De Fine Licht H.H."/>
            <person name="Stajich J.E."/>
        </authorList>
    </citation>
    <scope>NUCLEOTIDE SEQUENCE</scope>
    <source>
        <strain evidence="1">Berkeley</strain>
    </source>
</reference>
<comment type="caution">
    <text evidence="1">The sequence shown here is derived from an EMBL/GenBank/DDBJ whole genome shotgun (WGS) entry which is preliminary data.</text>
</comment>
<evidence type="ECO:0000313" key="1">
    <source>
        <dbReference type="EMBL" id="KAJ9060886.1"/>
    </source>
</evidence>
<evidence type="ECO:0000313" key="2">
    <source>
        <dbReference type="Proteomes" id="UP001165960"/>
    </source>
</evidence>